<dbReference type="Proteomes" id="UP000017668">
    <property type="component" value="Unassembled WGS sequence"/>
</dbReference>
<evidence type="ECO:0000313" key="1">
    <source>
        <dbReference type="EMBL" id="EKJ97271.1"/>
    </source>
</evidence>
<dbReference type="PANTHER" id="PTHR32305">
    <property type="match status" value="1"/>
</dbReference>
<accession>A0ABN0HRI3</accession>
<dbReference type="Gene3D" id="2.180.10.10">
    <property type="entry name" value="RHS repeat-associated core"/>
    <property type="match status" value="1"/>
</dbReference>
<dbReference type="RefSeq" id="WP_006697553.1">
    <property type="nucleotide sequence ID" value="NZ_AMQQ01000004.1"/>
</dbReference>
<keyword evidence="2" id="KW-1185">Reference proteome</keyword>
<dbReference type="InterPro" id="IPR050708">
    <property type="entry name" value="T6SS_VgrG/RHS"/>
</dbReference>
<dbReference type="InterPro" id="IPR022385">
    <property type="entry name" value="Rhs_assc_core"/>
</dbReference>
<protein>
    <submittedName>
        <fullName evidence="1">RHS protein</fullName>
    </submittedName>
</protein>
<dbReference type="PRINTS" id="PR00394">
    <property type="entry name" value="RHSPROTEIN"/>
</dbReference>
<evidence type="ECO:0000313" key="2">
    <source>
        <dbReference type="Proteomes" id="UP000017668"/>
    </source>
</evidence>
<reference evidence="1 2" key="1">
    <citation type="journal article" date="2013" name="Genome Announc.">
        <title>Genome Sequence of Rhizobium lupini HPC(L) Isolated from Saline Desert Soil, Kutch (Gujarat).</title>
        <authorList>
            <person name="Agarwal L."/>
            <person name="Purohit H.J."/>
        </authorList>
    </citation>
    <scope>NUCLEOTIDE SEQUENCE [LARGE SCALE GENOMIC DNA]</scope>
    <source>
        <strain evidence="2">HPC(L)</strain>
    </source>
</reference>
<organism evidence="1 2">
    <name type="scientific">Bradyrhizobium lupini HPC(L)</name>
    <dbReference type="NCBI Taxonomy" id="1229491"/>
    <lineage>
        <taxon>Bacteria</taxon>
        <taxon>Pseudomonadati</taxon>
        <taxon>Pseudomonadota</taxon>
        <taxon>Alphaproteobacteria</taxon>
        <taxon>Hyphomicrobiales</taxon>
        <taxon>Nitrobacteraceae</taxon>
        <taxon>Bradyrhizobium</taxon>
    </lineage>
</organism>
<sequence length="158" mass="18036">MDCASDRYQAFVFSRATPLHYIYDFSGNIIAEYDGNGALGRECIWLDERPLAVIADAGTEAATICQVHTDYLERPIMMTDSARKVVWRATYLPYGEAYTILGSATLDQRFPGQWFQLESGLHYNWHRHYDPTTGRYLQADPLGMPDGPNRWTYVTNSP</sequence>
<comment type="caution">
    <text evidence="1">The sequence shown here is derived from an EMBL/GenBank/DDBJ whole genome shotgun (WGS) entry which is preliminary data.</text>
</comment>
<dbReference type="NCBIfam" id="TIGR03696">
    <property type="entry name" value="Rhs_assc_core"/>
    <property type="match status" value="1"/>
</dbReference>
<dbReference type="EMBL" id="AMQQ01000004">
    <property type="protein sequence ID" value="EKJ97271.1"/>
    <property type="molecule type" value="Genomic_DNA"/>
</dbReference>
<proteinExistence type="predicted"/>
<name>A0ABN0HRI3_RHILU</name>
<gene>
    <name evidence="1" type="ORF">C241_03249</name>
</gene>
<dbReference type="PANTHER" id="PTHR32305:SF15">
    <property type="entry name" value="PROTEIN RHSA-RELATED"/>
    <property type="match status" value="1"/>
</dbReference>